<comment type="caution">
    <text evidence="2">The sequence shown here is derived from an EMBL/GenBank/DDBJ whole genome shotgun (WGS) entry which is preliminary data.</text>
</comment>
<gene>
    <name evidence="2" type="ORF">ACFOEV_08680</name>
</gene>
<keyword evidence="1" id="KW-0472">Membrane</keyword>
<reference evidence="3" key="1">
    <citation type="journal article" date="2019" name="Int. J. Syst. Evol. Microbiol.">
        <title>The Global Catalogue of Microorganisms (GCM) 10K type strain sequencing project: providing services to taxonomists for standard genome sequencing and annotation.</title>
        <authorList>
            <consortium name="The Broad Institute Genomics Platform"/>
            <consortium name="The Broad Institute Genome Sequencing Center for Infectious Disease"/>
            <person name="Wu L."/>
            <person name="Ma J."/>
        </authorList>
    </citation>
    <scope>NUCLEOTIDE SEQUENCE [LARGE SCALE GENOMIC DNA]</scope>
    <source>
        <strain evidence="3">CECT 7698</strain>
    </source>
</reference>
<proteinExistence type="predicted"/>
<keyword evidence="3" id="KW-1185">Reference proteome</keyword>
<feature type="transmembrane region" description="Helical" evidence="1">
    <location>
        <begin position="115"/>
        <end position="135"/>
    </location>
</feature>
<dbReference type="InterPro" id="IPR007359">
    <property type="entry name" value="SigmaE_reg_RseC_MucC"/>
</dbReference>
<protein>
    <submittedName>
        <fullName evidence="2">SoxR reducing system RseC family protein</fullName>
    </submittedName>
</protein>
<dbReference type="PANTHER" id="PTHR35867:SF1">
    <property type="entry name" value="PROTEIN RSEC"/>
    <property type="match status" value="1"/>
</dbReference>
<dbReference type="Pfam" id="PF04246">
    <property type="entry name" value="RseC_MucC"/>
    <property type="match status" value="1"/>
</dbReference>
<keyword evidence="1" id="KW-1133">Transmembrane helix</keyword>
<evidence type="ECO:0000256" key="1">
    <source>
        <dbReference type="SAM" id="Phobius"/>
    </source>
</evidence>
<dbReference type="PANTHER" id="PTHR35867">
    <property type="entry name" value="PROTEIN RSEC"/>
    <property type="match status" value="1"/>
</dbReference>
<accession>A0ABV7LMN1</accession>
<evidence type="ECO:0000313" key="2">
    <source>
        <dbReference type="EMBL" id="MFC3283678.1"/>
    </source>
</evidence>
<organism evidence="2 3">
    <name type="scientific">Litchfieldella rifensis</name>
    <dbReference type="NCBI Taxonomy" id="762643"/>
    <lineage>
        <taxon>Bacteria</taxon>
        <taxon>Pseudomonadati</taxon>
        <taxon>Pseudomonadota</taxon>
        <taxon>Gammaproteobacteria</taxon>
        <taxon>Oceanospirillales</taxon>
        <taxon>Halomonadaceae</taxon>
        <taxon>Litchfieldella</taxon>
    </lineage>
</organism>
<dbReference type="RefSeq" id="WP_386772892.1">
    <property type="nucleotide sequence ID" value="NZ_JBHRUG010000017.1"/>
</dbReference>
<evidence type="ECO:0000313" key="3">
    <source>
        <dbReference type="Proteomes" id="UP001595579"/>
    </source>
</evidence>
<dbReference type="EMBL" id="JBHRUG010000017">
    <property type="protein sequence ID" value="MFC3283678.1"/>
    <property type="molecule type" value="Genomic_DNA"/>
</dbReference>
<sequence length="172" mass="18326">MNAASPRLPDVSQLLIEEARVVEPFSGGAWVEVVKRSSCQQCTARQGCGGGLLARFRPVRAQRVAVASERALREGERVQVALPATRFLQGALVVYGVPLMTALLAGGLAEAILNVGHAVVPLAFASGLAAGWGGVQWHERRHGARFRPRLLIQETQVCPAADAPDEVNVSSR</sequence>
<name>A0ABV7LMN1_9GAMM</name>
<dbReference type="Proteomes" id="UP001595579">
    <property type="component" value="Unassembled WGS sequence"/>
</dbReference>
<feature type="transmembrane region" description="Helical" evidence="1">
    <location>
        <begin position="87"/>
        <end position="109"/>
    </location>
</feature>
<keyword evidence="1" id="KW-0812">Transmembrane</keyword>